<gene>
    <name evidence="1" type="ORF">BGZ99_002395</name>
</gene>
<proteinExistence type="predicted"/>
<evidence type="ECO:0000313" key="1">
    <source>
        <dbReference type="EMBL" id="KAG0304538.1"/>
    </source>
</evidence>
<dbReference type="InterPro" id="IPR032675">
    <property type="entry name" value="LRR_dom_sf"/>
</dbReference>
<sequence length="637" mass="73563">IIALVGQFIPLWTFKEDIYARTSSTRDVFQPRDLLSAALVNRTFHRTLTPLLWHVYDDFLVCSVNSNEYTNYYMEYYSESKHHVRIPPNILFAHCQHFRIFHNTFRVLAKGRNLPPLQYARLLQICTHLQELTLSMWVEDDLACDLILKNPTLRLLSWECSNYSKWDYSNPASRVMNYRNYEALSALHRLETLHLRMWVIDHKKLWKAVLRRNAASLKELSFEEMLGFKSEGVWGSLAGGSHWDQEEEEEEDQDGDHQRCSGNTVTTMPDVFFSKLKTLRLDCLWGVSTFPSTKMKDAFISDNTALPRLLRYCPALEILFLRPEDGCDMDRIGRLLREYCPRLDTIRCVDGYSVFYSNDPMDNSQYIHLIQGCTPLPSPLFTVPSLSTDDADVSSGTVHDLGGRGLKYFEMGFALLDTTITSTLLVHASSLQIVELYLSGDNKMDYENACRLLQFCSRLKQFAIQGHSKGLRPLDGLLLFQYEWGCQRLERLQLKGFADADMPVYEFSVDDEDEREEQEEAQLDDQFSDHCVEQSQDQIYTVDEEATKLGMVDTFGDGRSLASSNTLSTTAARNDHHKLFAPGHWRIAWEPRFGKERDLHSASGDLFQRALFQRADSLPNLVHLVLNERHYTRDKSN</sequence>
<comment type="caution">
    <text evidence="1">The sequence shown here is derived from an EMBL/GenBank/DDBJ whole genome shotgun (WGS) entry which is preliminary data.</text>
</comment>
<dbReference type="SUPFAM" id="SSF52047">
    <property type="entry name" value="RNI-like"/>
    <property type="match status" value="1"/>
</dbReference>
<name>A0A9P6QWN0_9FUNG</name>
<dbReference type="OrthoDB" id="2379892at2759"/>
<evidence type="ECO:0000313" key="2">
    <source>
        <dbReference type="Proteomes" id="UP000738325"/>
    </source>
</evidence>
<keyword evidence="2" id="KW-1185">Reference proteome</keyword>
<protein>
    <recommendedName>
        <fullName evidence="3">F-box domain-containing protein</fullName>
    </recommendedName>
</protein>
<dbReference type="AlphaFoldDB" id="A0A9P6QWN0"/>
<feature type="non-terminal residue" evidence="1">
    <location>
        <position position="1"/>
    </location>
</feature>
<dbReference type="Proteomes" id="UP000738325">
    <property type="component" value="Unassembled WGS sequence"/>
</dbReference>
<accession>A0A9P6QWN0</accession>
<organism evidence="1 2">
    <name type="scientific">Dissophora globulifera</name>
    <dbReference type="NCBI Taxonomy" id="979702"/>
    <lineage>
        <taxon>Eukaryota</taxon>
        <taxon>Fungi</taxon>
        <taxon>Fungi incertae sedis</taxon>
        <taxon>Mucoromycota</taxon>
        <taxon>Mortierellomycotina</taxon>
        <taxon>Mortierellomycetes</taxon>
        <taxon>Mortierellales</taxon>
        <taxon>Mortierellaceae</taxon>
        <taxon>Dissophora</taxon>
    </lineage>
</organism>
<evidence type="ECO:0008006" key="3">
    <source>
        <dbReference type="Google" id="ProtNLM"/>
    </source>
</evidence>
<dbReference type="EMBL" id="JAAAIP010001701">
    <property type="protein sequence ID" value="KAG0304538.1"/>
    <property type="molecule type" value="Genomic_DNA"/>
</dbReference>
<reference evidence="1" key="1">
    <citation type="journal article" date="2020" name="Fungal Divers.">
        <title>Resolving the Mortierellaceae phylogeny through synthesis of multi-gene phylogenetics and phylogenomics.</title>
        <authorList>
            <person name="Vandepol N."/>
            <person name="Liber J."/>
            <person name="Desiro A."/>
            <person name="Na H."/>
            <person name="Kennedy M."/>
            <person name="Barry K."/>
            <person name="Grigoriev I.V."/>
            <person name="Miller A.N."/>
            <person name="O'Donnell K."/>
            <person name="Stajich J.E."/>
            <person name="Bonito G."/>
        </authorList>
    </citation>
    <scope>NUCLEOTIDE SEQUENCE</scope>
    <source>
        <strain evidence="1">REB-010B</strain>
    </source>
</reference>
<dbReference type="Gene3D" id="3.80.10.10">
    <property type="entry name" value="Ribonuclease Inhibitor"/>
    <property type="match status" value="1"/>
</dbReference>